<gene>
    <name evidence="1" type="ORF">GNZ18_33450</name>
</gene>
<keyword evidence="2" id="KW-1185">Reference proteome</keyword>
<reference evidence="1 2" key="1">
    <citation type="submission" date="2019-11" db="EMBL/GenBank/DDBJ databases">
        <authorList>
            <person name="Cao P."/>
        </authorList>
    </citation>
    <scope>NUCLEOTIDE SEQUENCE [LARGE SCALE GENOMIC DNA]</scope>
    <source>
        <strain evidence="1 2">NEAU-AAG5</strain>
    </source>
</reference>
<organism evidence="1 2">
    <name type="scientific">Actinomadura litoris</name>
    <dbReference type="NCBI Taxonomy" id="2678616"/>
    <lineage>
        <taxon>Bacteria</taxon>
        <taxon>Bacillati</taxon>
        <taxon>Actinomycetota</taxon>
        <taxon>Actinomycetes</taxon>
        <taxon>Streptosporangiales</taxon>
        <taxon>Thermomonosporaceae</taxon>
        <taxon>Actinomadura</taxon>
    </lineage>
</organism>
<proteinExistence type="predicted"/>
<dbReference type="AlphaFoldDB" id="A0A7K1LAW5"/>
<evidence type="ECO:0000313" key="2">
    <source>
        <dbReference type="Proteomes" id="UP000432015"/>
    </source>
</evidence>
<dbReference type="EMBL" id="WOFH01000014">
    <property type="protein sequence ID" value="MUN41463.1"/>
    <property type="molecule type" value="Genomic_DNA"/>
</dbReference>
<name>A0A7K1LAW5_9ACTN</name>
<protein>
    <submittedName>
        <fullName evidence="1">Uncharacterized protein</fullName>
    </submittedName>
</protein>
<sequence>MTGKSAGQPVAQPATAELLALAAKTREDINIRDLEGAIAGALTEGVPWAVVMNQTVRMLAQNDGDVRGLRTVFAELVRLHHGNRRTERTNF</sequence>
<dbReference type="RefSeq" id="WP_156220633.1">
    <property type="nucleotide sequence ID" value="NZ_WOFH01000014.1"/>
</dbReference>
<evidence type="ECO:0000313" key="1">
    <source>
        <dbReference type="EMBL" id="MUN41463.1"/>
    </source>
</evidence>
<dbReference type="Proteomes" id="UP000432015">
    <property type="component" value="Unassembled WGS sequence"/>
</dbReference>
<comment type="caution">
    <text evidence="1">The sequence shown here is derived from an EMBL/GenBank/DDBJ whole genome shotgun (WGS) entry which is preliminary data.</text>
</comment>
<accession>A0A7K1LAW5</accession>